<dbReference type="Proteomes" id="UP000239156">
    <property type="component" value="Unassembled WGS sequence"/>
</dbReference>
<dbReference type="EMBL" id="PKSL01000093">
    <property type="protein sequence ID" value="POW05852.1"/>
    <property type="molecule type" value="Genomic_DNA"/>
</dbReference>
<evidence type="ECO:0000256" key="1">
    <source>
        <dbReference type="SAM" id="SignalP"/>
    </source>
</evidence>
<keyword evidence="3" id="KW-1185">Reference proteome</keyword>
<dbReference type="AlphaFoldDB" id="A0A2S4V8I5"/>
<name>A0A2S4V8I5_9BASI</name>
<gene>
    <name evidence="2" type="ORF">PSTT_09436</name>
</gene>
<keyword evidence="1" id="KW-0732">Signal</keyword>
<evidence type="ECO:0000313" key="2">
    <source>
        <dbReference type="EMBL" id="POW05852.1"/>
    </source>
</evidence>
<organism evidence="2 3">
    <name type="scientific">Puccinia striiformis</name>
    <dbReference type="NCBI Taxonomy" id="27350"/>
    <lineage>
        <taxon>Eukaryota</taxon>
        <taxon>Fungi</taxon>
        <taxon>Dikarya</taxon>
        <taxon>Basidiomycota</taxon>
        <taxon>Pucciniomycotina</taxon>
        <taxon>Pucciniomycetes</taxon>
        <taxon>Pucciniales</taxon>
        <taxon>Pucciniaceae</taxon>
        <taxon>Puccinia</taxon>
    </lineage>
</organism>
<protein>
    <submittedName>
        <fullName evidence="2">Uncharacterized protein</fullName>
    </submittedName>
</protein>
<evidence type="ECO:0000313" key="3">
    <source>
        <dbReference type="Proteomes" id="UP000239156"/>
    </source>
</evidence>
<comment type="caution">
    <text evidence="2">The sequence shown here is derived from an EMBL/GenBank/DDBJ whole genome shotgun (WGS) entry which is preliminary data.</text>
</comment>
<feature type="signal peptide" evidence="1">
    <location>
        <begin position="1"/>
        <end position="25"/>
    </location>
</feature>
<feature type="chain" id="PRO_5015664133" evidence="1">
    <location>
        <begin position="26"/>
        <end position="187"/>
    </location>
</feature>
<dbReference type="VEuPathDB" id="FungiDB:PSHT_09441"/>
<proteinExistence type="predicted"/>
<reference evidence="2" key="1">
    <citation type="submission" date="2017-12" db="EMBL/GenBank/DDBJ databases">
        <title>Gene loss provides genomic basis for host adaptation in cereal stripe rust fungi.</title>
        <authorList>
            <person name="Xia C."/>
        </authorList>
    </citation>
    <scope>NUCLEOTIDE SEQUENCE [LARGE SCALE GENOMIC DNA]</scope>
    <source>
        <strain evidence="2">93-210</strain>
    </source>
</reference>
<sequence length="187" mass="20611">MPAFNLSRPWFRISMTLATVSLVSAYRSFTTTACASFYLKPKGSPVQRRPGLQRILLQRDNWIRLLWEQKRPKSISEVLTGFEVLSNSSKPRYLCKNDHGTFTCRTKAGNNAGGDSFDSGCKWVGFGSENLARTRPEVHAGSGWVGSDMRNGCPNPNPVTRGLGWVGFGSGPGRVRVDPARPGILHI</sequence>
<accession>A0A2S4V8I5</accession>
<dbReference type="VEuPathDB" id="FungiDB:PSTT_09436"/>